<keyword evidence="5 6" id="KW-0408">Iron</keyword>
<sequence>MKRQTALSCAAVLFAVTAVAHGAGEPTPAERAVGYRQSVFHVIAGNFGPMAGMVKGEIPFDAKAFALRAERVAFLSTLPLEGFIPDSRVGKTDAKQEIWDNMDDFKAKMESFQTEAGKLAEAAKTASAIDALKPQFGKVGQACKDCHDKYKED</sequence>
<dbReference type="KEGG" id="gbi:PG2T_12290"/>
<dbReference type="GO" id="GO:0042597">
    <property type="term" value="C:periplasmic space"/>
    <property type="evidence" value="ECO:0007669"/>
    <property type="project" value="InterPro"/>
</dbReference>
<evidence type="ECO:0000313" key="10">
    <source>
        <dbReference type="Proteomes" id="UP000092952"/>
    </source>
</evidence>
<dbReference type="Gene3D" id="1.20.120.10">
    <property type="entry name" value="Cytochrome c/b562"/>
    <property type="match status" value="1"/>
</dbReference>
<evidence type="ECO:0000256" key="3">
    <source>
        <dbReference type="ARBA" id="ARBA00022723"/>
    </source>
</evidence>
<feature type="binding site" description="covalent" evidence="7">
    <location>
        <position position="143"/>
    </location>
    <ligand>
        <name>heme c</name>
        <dbReference type="ChEBI" id="CHEBI:61717"/>
    </ligand>
</feature>
<gene>
    <name evidence="9" type="ORF">PG2T_12290</name>
</gene>
<dbReference type="InterPro" id="IPR012127">
    <property type="entry name" value="Cyt_c_prime"/>
</dbReference>
<dbReference type="OrthoDB" id="5520910at2"/>
<dbReference type="EMBL" id="CP014671">
    <property type="protein sequence ID" value="ANX04869.1"/>
    <property type="molecule type" value="Genomic_DNA"/>
</dbReference>
<evidence type="ECO:0008006" key="11">
    <source>
        <dbReference type="Google" id="ProtNLM"/>
    </source>
</evidence>
<evidence type="ECO:0000256" key="4">
    <source>
        <dbReference type="ARBA" id="ARBA00022982"/>
    </source>
</evidence>
<keyword evidence="2 7" id="KW-0349">Heme</keyword>
<name>A0A1B1YVW4_9GAMM</name>
<dbReference type="InterPro" id="IPR010980">
    <property type="entry name" value="Cyt_c/b562"/>
</dbReference>
<evidence type="ECO:0000256" key="8">
    <source>
        <dbReference type="SAM" id="SignalP"/>
    </source>
</evidence>
<dbReference type="GO" id="GO:0022900">
    <property type="term" value="P:electron transport chain"/>
    <property type="evidence" value="ECO:0007669"/>
    <property type="project" value="InterPro"/>
</dbReference>
<feature type="signal peptide" evidence="8">
    <location>
        <begin position="1"/>
        <end position="22"/>
    </location>
</feature>
<dbReference type="InParanoid" id="A0A1B1YVW4"/>
<dbReference type="PIRSF" id="PIRSF000027">
    <property type="entry name" value="Cytc_c_prime"/>
    <property type="match status" value="1"/>
</dbReference>
<keyword evidence="10" id="KW-1185">Reference proteome</keyword>
<feature type="binding site" description="covalent" evidence="7">
    <location>
        <position position="146"/>
    </location>
    <ligand>
        <name>heme c</name>
        <dbReference type="ChEBI" id="CHEBI:61717"/>
    </ligand>
</feature>
<keyword evidence="1" id="KW-0813">Transport</keyword>
<dbReference type="GO" id="GO:0009055">
    <property type="term" value="F:electron transfer activity"/>
    <property type="evidence" value="ECO:0007669"/>
    <property type="project" value="InterPro"/>
</dbReference>
<evidence type="ECO:0000256" key="2">
    <source>
        <dbReference type="ARBA" id="ARBA00022617"/>
    </source>
</evidence>
<dbReference type="GO" id="GO:0020037">
    <property type="term" value="F:heme binding"/>
    <property type="evidence" value="ECO:0007669"/>
    <property type="project" value="InterPro"/>
</dbReference>
<evidence type="ECO:0000256" key="7">
    <source>
        <dbReference type="PIRSR" id="PIRSR000027-2"/>
    </source>
</evidence>
<dbReference type="GO" id="GO:0005506">
    <property type="term" value="F:iron ion binding"/>
    <property type="evidence" value="ECO:0007669"/>
    <property type="project" value="InterPro"/>
</dbReference>
<dbReference type="Proteomes" id="UP000092952">
    <property type="component" value="Chromosome"/>
</dbReference>
<evidence type="ECO:0000256" key="6">
    <source>
        <dbReference type="PIRSR" id="PIRSR000027-1"/>
    </source>
</evidence>
<keyword evidence="8" id="KW-0732">Signal</keyword>
<accession>A0A1B1YVW4</accession>
<dbReference type="AlphaFoldDB" id="A0A1B1YVW4"/>
<feature type="binding site" description="axial binding residue" evidence="6">
    <location>
        <position position="147"/>
    </location>
    <ligand>
        <name>heme c</name>
        <dbReference type="ChEBI" id="CHEBI:61717"/>
    </ligand>
    <ligandPart>
        <name>Fe</name>
        <dbReference type="ChEBI" id="CHEBI:18248"/>
    </ligandPart>
</feature>
<evidence type="ECO:0000256" key="1">
    <source>
        <dbReference type="ARBA" id="ARBA00022448"/>
    </source>
</evidence>
<dbReference type="SUPFAM" id="SSF47175">
    <property type="entry name" value="Cytochromes"/>
    <property type="match status" value="1"/>
</dbReference>
<evidence type="ECO:0000256" key="5">
    <source>
        <dbReference type="ARBA" id="ARBA00023004"/>
    </source>
</evidence>
<organism evidence="9 10">
    <name type="scientific">Immundisolibacter cernigliae</name>
    <dbReference type="NCBI Taxonomy" id="1810504"/>
    <lineage>
        <taxon>Bacteria</taxon>
        <taxon>Pseudomonadati</taxon>
        <taxon>Pseudomonadota</taxon>
        <taxon>Gammaproteobacteria</taxon>
        <taxon>Immundisolibacterales</taxon>
        <taxon>Immundisolibacteraceae</taxon>
        <taxon>Immundisolibacter</taxon>
    </lineage>
</organism>
<evidence type="ECO:0000313" key="9">
    <source>
        <dbReference type="EMBL" id="ANX04869.1"/>
    </source>
</evidence>
<proteinExistence type="predicted"/>
<dbReference type="PROSITE" id="PS51009">
    <property type="entry name" value="CYTCII"/>
    <property type="match status" value="1"/>
</dbReference>
<comment type="PTM">
    <text evidence="7">Binds 1 heme group per subunit.</text>
</comment>
<keyword evidence="4" id="KW-0249">Electron transport</keyword>
<protein>
    <recommendedName>
        <fullName evidence="11">Cytochrome C</fullName>
    </recommendedName>
</protein>
<dbReference type="RefSeq" id="WP_068805939.1">
    <property type="nucleotide sequence ID" value="NZ_CP014671.1"/>
</dbReference>
<feature type="chain" id="PRO_5008533140" description="Cytochrome C" evidence="8">
    <location>
        <begin position="23"/>
        <end position="153"/>
    </location>
</feature>
<dbReference type="STRING" id="1810504.PG2T_12290"/>
<keyword evidence="3 6" id="KW-0479">Metal-binding</keyword>
<dbReference type="Pfam" id="PF01322">
    <property type="entry name" value="Cytochrom_C_2"/>
    <property type="match status" value="1"/>
</dbReference>
<reference evidence="10" key="1">
    <citation type="submission" date="2016-03" db="EMBL/GenBank/DDBJ databases">
        <title>Complete genome sequence of Solimmundus cernigliae, representing a novel lineage of polycyclic aromatic hydrocarbon degraders within the Gammaproteobacteria.</title>
        <authorList>
            <person name="Singleton D.R."/>
            <person name="Dickey A.N."/>
            <person name="Scholl E.H."/>
            <person name="Wright F.A."/>
            <person name="Aitken M.D."/>
        </authorList>
    </citation>
    <scope>NUCLEOTIDE SEQUENCE [LARGE SCALE GENOMIC DNA]</scope>
    <source>
        <strain evidence="10">TR3.2</strain>
    </source>
</reference>
<dbReference type="InterPro" id="IPR002321">
    <property type="entry name" value="Cyt_c_II"/>
</dbReference>